<evidence type="ECO:0000313" key="3">
    <source>
        <dbReference type="Proteomes" id="UP000001175"/>
    </source>
</evidence>
<dbReference type="Gene3D" id="3.30.70.2970">
    <property type="entry name" value="Protein of unknown function (DUF541), domain 2"/>
    <property type="match status" value="1"/>
</dbReference>
<keyword evidence="1" id="KW-0812">Transmembrane</keyword>
<dbReference type="GO" id="GO:0006974">
    <property type="term" value="P:DNA damage response"/>
    <property type="evidence" value="ECO:0007669"/>
    <property type="project" value="TreeGrafter"/>
</dbReference>
<dbReference type="Gene3D" id="3.30.110.170">
    <property type="entry name" value="Protein of unknown function (DUF541), domain 1"/>
    <property type="match status" value="1"/>
</dbReference>
<evidence type="ECO:0008006" key="4">
    <source>
        <dbReference type="Google" id="ProtNLM"/>
    </source>
</evidence>
<dbReference type="GeneID" id="72431213"/>
<accession>A0A0H3K4G1</accession>
<dbReference type="PIRSF" id="PIRSF029033">
    <property type="entry name" value="UCP029033"/>
    <property type="match status" value="1"/>
</dbReference>
<name>A0A0H3K4G1_SYNP6</name>
<dbReference type="EMBL" id="AP008231">
    <property type="protein sequence ID" value="BAD79966.1"/>
    <property type="molecule type" value="Genomic_DNA"/>
</dbReference>
<dbReference type="InterPro" id="IPR052022">
    <property type="entry name" value="26kDa_periplasmic_antigen"/>
</dbReference>
<dbReference type="Proteomes" id="UP000001175">
    <property type="component" value="Chromosome"/>
</dbReference>
<dbReference type="AlphaFoldDB" id="A0A0H3K4G1"/>
<dbReference type="InterPro" id="IPR007497">
    <property type="entry name" value="SIMPL/DUF541"/>
</dbReference>
<feature type="transmembrane region" description="Helical" evidence="1">
    <location>
        <begin position="17"/>
        <end position="36"/>
    </location>
</feature>
<reference evidence="2 3" key="1">
    <citation type="journal article" date="2007" name="Photosyn. Res.">
        <title>Complete nucleotide sequence of the freshwater unicellular cyanobacterium Synechococcus elongatus PCC 6301 chromosome: gene content and organization.</title>
        <authorList>
            <person name="Sugita C."/>
            <person name="Ogata K."/>
            <person name="Shikata M."/>
            <person name="Jikuya H."/>
            <person name="Takano J."/>
            <person name="Furumichi M."/>
            <person name="Kanehisa M."/>
            <person name="Omata T."/>
            <person name="Sugiura M."/>
            <person name="Sugita M."/>
        </authorList>
    </citation>
    <scope>NUCLEOTIDE SEQUENCE [LARGE SCALE GENOMIC DNA]</scope>
    <source>
        <strain evidence="3">ATCC 27144 / PCC 6301 / SAUG 1402/1</strain>
    </source>
</reference>
<dbReference type="PANTHER" id="PTHR34387:SF2">
    <property type="entry name" value="SLR1258 PROTEIN"/>
    <property type="match status" value="1"/>
</dbReference>
<organism evidence="2 3">
    <name type="scientific">Synechococcus sp. (strain ATCC 27144 / PCC 6301 / SAUG 1402/1)</name>
    <name type="common">Anacystis nidulans</name>
    <dbReference type="NCBI Taxonomy" id="269084"/>
    <lineage>
        <taxon>Bacteria</taxon>
        <taxon>Bacillati</taxon>
        <taxon>Cyanobacteriota</taxon>
        <taxon>Cyanophyceae</taxon>
        <taxon>Synechococcales</taxon>
        <taxon>Synechococcaceae</taxon>
        <taxon>Synechococcus</taxon>
    </lineage>
</organism>
<keyword evidence="1" id="KW-1133">Transmembrane helix</keyword>
<proteinExistence type="predicted"/>
<dbReference type="Pfam" id="PF04402">
    <property type="entry name" value="SIMPL"/>
    <property type="match status" value="1"/>
</dbReference>
<dbReference type="InterPro" id="IPR016907">
    <property type="entry name" value="UCP029033"/>
</dbReference>
<evidence type="ECO:0000256" key="1">
    <source>
        <dbReference type="SAM" id="Phobius"/>
    </source>
</evidence>
<dbReference type="RefSeq" id="WP_011244086.1">
    <property type="nucleotide sequence ID" value="NC_006576.1"/>
</dbReference>
<dbReference type="PANTHER" id="PTHR34387">
    <property type="entry name" value="SLR1258 PROTEIN"/>
    <property type="match status" value="1"/>
</dbReference>
<protein>
    <recommendedName>
        <fullName evidence="4">SIMPL domain-containing protein</fullName>
    </recommendedName>
</protein>
<evidence type="ECO:0000313" key="2">
    <source>
        <dbReference type="EMBL" id="BAD79966.1"/>
    </source>
</evidence>
<dbReference type="eggNOG" id="COG2859">
    <property type="taxonomic scope" value="Bacteria"/>
</dbReference>
<keyword evidence="1" id="KW-0472">Membrane</keyword>
<sequence length="250" mass="27154">MTETRHWAERLLHPHHFVVGLTILTLGLAWTGNTVVSNLRRGSDRLTVTGASTQRVTSDRVTWRITVNRQAATLAAAYEALQPDLDRTVRFLEANGVQATEIQRGVINSFPIYQTLPNGTNTNEVAAYRASQVLTIESKEVVRIQGLSQEIGQLLTEGVNLEIAPPAYTFSKLPEYRVELLAQATEDARKRAAAIAQQGGSQLAAIASAETGVFQITAPNSTDVGDGGSYDTSTIEKDMTAVISVSFRLN</sequence>
<gene>
    <name evidence="2" type="ordered locus">syc1776_c</name>
</gene>
<dbReference type="KEGG" id="syc:syc1776_c"/>